<evidence type="ECO:0000313" key="15">
    <source>
        <dbReference type="EMBL" id="OGK57110.1"/>
    </source>
</evidence>
<dbReference type="Pfam" id="PF13735">
    <property type="entry name" value="tRNA_NucTran2_2"/>
    <property type="match status" value="1"/>
</dbReference>
<dbReference type="Gene3D" id="1.10.3090.10">
    <property type="entry name" value="cca-adding enzyme, domain 2"/>
    <property type="match status" value="1"/>
</dbReference>
<keyword evidence="8" id="KW-0067">ATP-binding</keyword>
<comment type="similarity">
    <text evidence="11">Belongs to the tRNA nucleotidyltransferase/poly(A) polymerase family.</text>
</comment>
<evidence type="ECO:0000259" key="13">
    <source>
        <dbReference type="Pfam" id="PF12627"/>
    </source>
</evidence>
<sequence>MPGILNQVPNDTKIIFEITPFRKETSYKDKRHPDKIEWAKTIEEDLIRRDFTINALAFDGKKIVDINNSIDDLNNKLIRSVSDPDKRFTEDALRLIRAVRIACQLGFLIEEQTRQSIIRNARLIQYISWERISAEFLKILASNHPSEGIVFLKNTGLLQYILPELEKCFAIPQKSPKRHHIYDVGTHSIEALKHCSSYDPITRFATLLHDIGKADTFYRDNTGLITFHNHEIVGSQLAEIIAERFRLSKLHKHKLVTLIRHHMFSVSEKQTDKSLRRFIRNVGKEYLTDALALRIGDRIGSGAKPTSWRTELFKKRLIEVQKEPFKITDLKINGNEVMKTLSLKPGPKVGAILSQLFNAVVENKLENKKKVLLQELLRLSKSSKIGTATKGDE</sequence>
<dbReference type="SUPFAM" id="SSF81891">
    <property type="entry name" value="Poly A polymerase C-terminal region-like"/>
    <property type="match status" value="1"/>
</dbReference>
<dbReference type="Proteomes" id="UP000176376">
    <property type="component" value="Unassembled WGS sequence"/>
</dbReference>
<dbReference type="GO" id="GO:0016779">
    <property type="term" value="F:nucleotidyltransferase activity"/>
    <property type="evidence" value="ECO:0007669"/>
    <property type="project" value="UniProtKB-KW"/>
</dbReference>
<feature type="domain" description="tRNA nucleotidyltransferase/poly(A) polymerase RNA and SrmB- binding" evidence="13">
    <location>
        <begin position="106"/>
        <end position="167"/>
    </location>
</feature>
<dbReference type="Gene3D" id="1.10.246.80">
    <property type="match status" value="1"/>
</dbReference>
<keyword evidence="4" id="KW-0548">Nucleotidyltransferase</keyword>
<dbReference type="InterPro" id="IPR003607">
    <property type="entry name" value="HD/PDEase_dom"/>
</dbReference>
<evidence type="ECO:0000256" key="7">
    <source>
        <dbReference type="ARBA" id="ARBA00022800"/>
    </source>
</evidence>
<dbReference type="STRING" id="1802074.A3J15_02470"/>
<evidence type="ECO:0000256" key="5">
    <source>
        <dbReference type="ARBA" id="ARBA00022723"/>
    </source>
</evidence>
<evidence type="ECO:0000313" key="16">
    <source>
        <dbReference type="Proteomes" id="UP000176376"/>
    </source>
</evidence>
<dbReference type="SUPFAM" id="SSF81301">
    <property type="entry name" value="Nucleotidyltransferase"/>
    <property type="match status" value="1"/>
</dbReference>
<keyword evidence="6" id="KW-0547">Nucleotide-binding</keyword>
<keyword evidence="5" id="KW-0479">Metal-binding</keyword>
<gene>
    <name evidence="15" type="ORF">A3J15_02470</name>
</gene>
<keyword evidence="2 11" id="KW-0808">Transferase</keyword>
<evidence type="ECO:0000256" key="10">
    <source>
        <dbReference type="ARBA" id="ARBA00022884"/>
    </source>
</evidence>
<dbReference type="GO" id="GO:0046872">
    <property type="term" value="F:metal ion binding"/>
    <property type="evidence" value="ECO:0007669"/>
    <property type="project" value="UniProtKB-KW"/>
</dbReference>
<dbReference type="InterPro" id="IPR032810">
    <property type="entry name" value="CCA-adding_enz_C"/>
</dbReference>
<evidence type="ECO:0000256" key="4">
    <source>
        <dbReference type="ARBA" id="ARBA00022695"/>
    </source>
</evidence>
<keyword evidence="7" id="KW-0692">RNA repair</keyword>
<dbReference type="InterPro" id="IPR050124">
    <property type="entry name" value="tRNA_CCA-adding_enzyme"/>
</dbReference>
<dbReference type="Pfam" id="PF12627">
    <property type="entry name" value="PolyA_pol_RNAbd"/>
    <property type="match status" value="1"/>
</dbReference>
<dbReference type="GO" id="GO:0008033">
    <property type="term" value="P:tRNA processing"/>
    <property type="evidence" value="ECO:0007669"/>
    <property type="project" value="UniProtKB-KW"/>
</dbReference>
<proteinExistence type="inferred from homology"/>
<evidence type="ECO:0000256" key="2">
    <source>
        <dbReference type="ARBA" id="ARBA00022679"/>
    </source>
</evidence>
<feature type="domain" description="CCA-adding enzyme C-terminal" evidence="14">
    <location>
        <begin position="271"/>
        <end position="375"/>
    </location>
</feature>
<name>A0A1F7JND4_9BACT</name>
<organism evidence="15 16">
    <name type="scientific">Candidatus Roizmanbacteria bacterium RIFCSPLOWO2_02_FULL_38_10</name>
    <dbReference type="NCBI Taxonomy" id="1802074"/>
    <lineage>
        <taxon>Bacteria</taxon>
        <taxon>Candidatus Roizmaniibacteriota</taxon>
    </lineage>
</organism>
<keyword evidence="10 11" id="KW-0694">RNA-binding</keyword>
<keyword evidence="9" id="KW-0460">Magnesium</keyword>
<evidence type="ECO:0000256" key="11">
    <source>
        <dbReference type="RuleBase" id="RU003953"/>
    </source>
</evidence>
<reference evidence="15 16" key="1">
    <citation type="journal article" date="2016" name="Nat. Commun.">
        <title>Thousands of microbial genomes shed light on interconnected biogeochemical processes in an aquifer system.</title>
        <authorList>
            <person name="Anantharaman K."/>
            <person name="Brown C.T."/>
            <person name="Hug L.A."/>
            <person name="Sharon I."/>
            <person name="Castelle C.J."/>
            <person name="Probst A.J."/>
            <person name="Thomas B.C."/>
            <person name="Singh A."/>
            <person name="Wilkins M.J."/>
            <person name="Karaoz U."/>
            <person name="Brodie E.L."/>
            <person name="Williams K.H."/>
            <person name="Hubbard S.S."/>
            <person name="Banfield J.F."/>
        </authorList>
    </citation>
    <scope>NUCLEOTIDE SEQUENCE [LARGE SCALE GENOMIC DNA]</scope>
</reference>
<evidence type="ECO:0000256" key="9">
    <source>
        <dbReference type="ARBA" id="ARBA00022842"/>
    </source>
</evidence>
<evidence type="ECO:0000256" key="3">
    <source>
        <dbReference type="ARBA" id="ARBA00022694"/>
    </source>
</evidence>
<evidence type="ECO:0000259" key="12">
    <source>
        <dbReference type="Pfam" id="PF01743"/>
    </source>
</evidence>
<dbReference type="InterPro" id="IPR043519">
    <property type="entry name" value="NT_sf"/>
</dbReference>
<dbReference type="AlphaFoldDB" id="A0A1F7JND4"/>
<comment type="caution">
    <text evidence="15">The sequence shown here is derived from an EMBL/GenBank/DDBJ whole genome shotgun (WGS) entry which is preliminary data.</text>
</comment>
<evidence type="ECO:0000259" key="14">
    <source>
        <dbReference type="Pfam" id="PF13735"/>
    </source>
</evidence>
<keyword evidence="3" id="KW-0819">tRNA processing</keyword>
<evidence type="ECO:0008006" key="17">
    <source>
        <dbReference type="Google" id="ProtNLM"/>
    </source>
</evidence>
<dbReference type="GO" id="GO:0005524">
    <property type="term" value="F:ATP binding"/>
    <property type="evidence" value="ECO:0007669"/>
    <property type="project" value="UniProtKB-KW"/>
</dbReference>
<dbReference type="Pfam" id="PF01743">
    <property type="entry name" value="PolyA_pol"/>
    <property type="match status" value="1"/>
</dbReference>
<accession>A0A1F7JND4</accession>
<dbReference type="PANTHER" id="PTHR47545">
    <property type="entry name" value="MULTIFUNCTIONAL CCA PROTEIN"/>
    <property type="match status" value="1"/>
</dbReference>
<feature type="domain" description="Poly A polymerase head" evidence="12">
    <location>
        <begin position="13"/>
        <end position="79"/>
    </location>
</feature>
<protein>
    <recommendedName>
        <fullName evidence="17">HD domain-containing protein</fullName>
    </recommendedName>
</protein>
<evidence type="ECO:0000256" key="6">
    <source>
        <dbReference type="ARBA" id="ARBA00022741"/>
    </source>
</evidence>
<dbReference type="EMBL" id="MGAY01000012">
    <property type="protein sequence ID" value="OGK57110.1"/>
    <property type="molecule type" value="Genomic_DNA"/>
</dbReference>
<dbReference type="PANTHER" id="PTHR47545:SF1">
    <property type="entry name" value="MULTIFUNCTIONAL CCA PROTEIN"/>
    <property type="match status" value="1"/>
</dbReference>
<dbReference type="GO" id="GO:0042245">
    <property type="term" value="P:RNA repair"/>
    <property type="evidence" value="ECO:0007669"/>
    <property type="project" value="UniProtKB-KW"/>
</dbReference>
<evidence type="ECO:0000256" key="8">
    <source>
        <dbReference type="ARBA" id="ARBA00022840"/>
    </source>
</evidence>
<dbReference type="InterPro" id="IPR002646">
    <property type="entry name" value="PolA_pol_head_dom"/>
</dbReference>
<dbReference type="CDD" id="cd00077">
    <property type="entry name" value="HDc"/>
    <property type="match status" value="1"/>
</dbReference>
<comment type="cofactor">
    <cofactor evidence="1">
        <name>Mg(2+)</name>
        <dbReference type="ChEBI" id="CHEBI:18420"/>
    </cofactor>
</comment>
<dbReference type="InterPro" id="IPR032828">
    <property type="entry name" value="PolyA_RNA-bd"/>
</dbReference>
<dbReference type="Gene3D" id="3.30.460.10">
    <property type="entry name" value="Beta Polymerase, domain 2"/>
    <property type="match status" value="1"/>
</dbReference>
<dbReference type="GO" id="GO:0003723">
    <property type="term" value="F:RNA binding"/>
    <property type="evidence" value="ECO:0007669"/>
    <property type="project" value="UniProtKB-KW"/>
</dbReference>
<evidence type="ECO:0000256" key="1">
    <source>
        <dbReference type="ARBA" id="ARBA00001946"/>
    </source>
</evidence>